<dbReference type="AlphaFoldDB" id="A0A4Q0YS59"/>
<dbReference type="Proteomes" id="UP000290287">
    <property type="component" value="Unassembled WGS sequence"/>
</dbReference>
<organism evidence="2 3">
    <name type="scientific">Veronia nyctiphanis</name>
    <dbReference type="NCBI Taxonomy" id="1278244"/>
    <lineage>
        <taxon>Bacteria</taxon>
        <taxon>Pseudomonadati</taxon>
        <taxon>Pseudomonadota</taxon>
        <taxon>Gammaproteobacteria</taxon>
        <taxon>Vibrionales</taxon>
        <taxon>Vibrionaceae</taxon>
        <taxon>Veronia</taxon>
    </lineage>
</organism>
<sequence>MGMSIEKCAQEQVLNELQRKAVIRKSSLAQRIYLLVEGELEEVTFPILLERAGIDYEKDNVVISNYKGINNLPHALRIIDQTNGHRYPIIVTHGNGLMMKALAGYYHKIPTASAT</sequence>
<keyword evidence="3" id="KW-1185">Reference proteome</keyword>
<protein>
    <recommendedName>
        <fullName evidence="1">OLD protein-like TOPRIM domain-containing protein</fullName>
    </recommendedName>
</protein>
<comment type="caution">
    <text evidence="2">The sequence shown here is derived from an EMBL/GenBank/DDBJ whole genome shotgun (WGS) entry which is preliminary data.</text>
</comment>
<feature type="domain" description="OLD protein-like TOPRIM" evidence="1">
    <location>
        <begin position="34"/>
        <end position="83"/>
    </location>
</feature>
<gene>
    <name evidence="2" type="ORF">CS022_19700</name>
</gene>
<dbReference type="InterPro" id="IPR034139">
    <property type="entry name" value="TOPRIM_OLD"/>
</dbReference>
<accession>A0A4Q0YS59</accession>
<dbReference type="EMBL" id="PEIB01000032">
    <property type="protein sequence ID" value="RXJ71791.1"/>
    <property type="molecule type" value="Genomic_DNA"/>
</dbReference>
<evidence type="ECO:0000313" key="3">
    <source>
        <dbReference type="Proteomes" id="UP000290287"/>
    </source>
</evidence>
<name>A0A4Q0YS59_9GAMM</name>
<proteinExistence type="predicted"/>
<reference evidence="2 3" key="1">
    <citation type="submission" date="2017-10" db="EMBL/GenBank/DDBJ databases">
        <title>Nyctiphanis sp. nov., isolated from the stomach of the euphausiid Nyctiphanes simplex (Hansen, 1911) in the Gulf of California.</title>
        <authorList>
            <person name="Gomez-Gil B."/>
            <person name="Aguilar-Mendez M."/>
            <person name="Lopez-Cortes A."/>
            <person name="Gomez-Gutierrez J."/>
            <person name="Roque A."/>
            <person name="Lang E."/>
            <person name="Gonzalez-Castillo A."/>
        </authorList>
    </citation>
    <scope>NUCLEOTIDE SEQUENCE [LARGE SCALE GENOMIC DNA]</scope>
    <source>
        <strain evidence="2 3">CAIM 600</strain>
    </source>
</reference>
<dbReference type="Pfam" id="PF20469">
    <property type="entry name" value="OLD-like_TOPRIM"/>
    <property type="match status" value="1"/>
</dbReference>
<evidence type="ECO:0000259" key="1">
    <source>
        <dbReference type="Pfam" id="PF20469"/>
    </source>
</evidence>
<evidence type="ECO:0000313" key="2">
    <source>
        <dbReference type="EMBL" id="RXJ71791.1"/>
    </source>
</evidence>